<dbReference type="Pfam" id="PF00627">
    <property type="entry name" value="UBA"/>
    <property type="match status" value="1"/>
</dbReference>
<dbReference type="GO" id="GO:0005654">
    <property type="term" value="C:nucleoplasm"/>
    <property type="evidence" value="ECO:0007669"/>
    <property type="project" value="TreeGrafter"/>
</dbReference>
<dbReference type="InterPro" id="IPR036353">
    <property type="entry name" value="XPC-bd_sf"/>
</dbReference>
<dbReference type="PROSITE" id="PS50053">
    <property type="entry name" value="UBIQUITIN_2"/>
    <property type="match status" value="1"/>
</dbReference>
<dbReference type="Proteomes" id="UP000078200">
    <property type="component" value="Unassembled WGS sequence"/>
</dbReference>
<dbReference type="GO" id="GO:0070628">
    <property type="term" value="F:proteasome binding"/>
    <property type="evidence" value="ECO:0007669"/>
    <property type="project" value="TreeGrafter"/>
</dbReference>
<dbReference type="VEuPathDB" id="VectorBase:GAUT021762"/>
<evidence type="ECO:0000313" key="5">
    <source>
        <dbReference type="Proteomes" id="UP000078200"/>
    </source>
</evidence>
<dbReference type="GO" id="GO:0043130">
    <property type="term" value="F:ubiquitin binding"/>
    <property type="evidence" value="ECO:0007669"/>
    <property type="project" value="TreeGrafter"/>
</dbReference>
<dbReference type="AlphaFoldDB" id="A0A1A9V0I9"/>
<dbReference type="SMART" id="SM00213">
    <property type="entry name" value="UBQ"/>
    <property type="match status" value="1"/>
</dbReference>
<dbReference type="GO" id="GO:0031593">
    <property type="term" value="F:polyubiquitin modification-dependent protein binding"/>
    <property type="evidence" value="ECO:0007669"/>
    <property type="project" value="TreeGrafter"/>
</dbReference>
<dbReference type="FunFam" id="1.10.8.10:FF:000003">
    <property type="entry name" value="UV excision repair protein RAD23 homolog"/>
    <property type="match status" value="1"/>
</dbReference>
<dbReference type="GO" id="GO:0006289">
    <property type="term" value="P:nucleotide-excision repair"/>
    <property type="evidence" value="ECO:0007669"/>
    <property type="project" value="InterPro"/>
</dbReference>
<dbReference type="PROSITE" id="PS50030">
    <property type="entry name" value="UBA"/>
    <property type="match status" value="1"/>
</dbReference>
<dbReference type="InterPro" id="IPR009060">
    <property type="entry name" value="UBA-like_sf"/>
</dbReference>
<evidence type="ECO:0000313" key="4">
    <source>
        <dbReference type="EnsemblMetazoa" id="GAUT021762-PA"/>
    </source>
</evidence>
<proteinExistence type="predicted"/>
<keyword evidence="5" id="KW-1185">Reference proteome</keyword>
<dbReference type="Gene3D" id="1.10.8.10">
    <property type="entry name" value="DNA helicase RuvA subunit, C-terminal domain"/>
    <property type="match status" value="1"/>
</dbReference>
<dbReference type="EnsemblMetazoa" id="GAUT021762-RA">
    <property type="protein sequence ID" value="GAUT021762-PA"/>
    <property type="gene ID" value="GAUT021762"/>
</dbReference>
<protein>
    <recommendedName>
        <fullName evidence="6">UV excision repair protein RAD23</fullName>
    </recommendedName>
</protein>
<dbReference type="GO" id="GO:0003684">
    <property type="term" value="F:damaged DNA binding"/>
    <property type="evidence" value="ECO:0007669"/>
    <property type="project" value="InterPro"/>
</dbReference>
<dbReference type="InterPro" id="IPR029071">
    <property type="entry name" value="Ubiquitin-like_domsf"/>
</dbReference>
<dbReference type="InterPro" id="IPR015940">
    <property type="entry name" value="UBA"/>
</dbReference>
<accession>A0A1A9V0I9</accession>
<dbReference type="SUPFAM" id="SSF46934">
    <property type="entry name" value="UBA-like"/>
    <property type="match status" value="1"/>
</dbReference>
<feature type="compositionally biased region" description="Acidic residues" evidence="1">
    <location>
        <begin position="259"/>
        <end position="273"/>
    </location>
</feature>
<dbReference type="InterPro" id="IPR015360">
    <property type="entry name" value="XPC-bd"/>
</dbReference>
<feature type="region of interest" description="Disordered" evidence="1">
    <location>
        <begin position="254"/>
        <end position="273"/>
    </location>
</feature>
<evidence type="ECO:0000256" key="1">
    <source>
        <dbReference type="SAM" id="MobiDB-lite"/>
    </source>
</evidence>
<organism evidence="4 5">
    <name type="scientific">Glossina austeni</name>
    <name type="common">Savannah tsetse fly</name>
    <dbReference type="NCBI Taxonomy" id="7395"/>
    <lineage>
        <taxon>Eukaryota</taxon>
        <taxon>Metazoa</taxon>
        <taxon>Ecdysozoa</taxon>
        <taxon>Arthropoda</taxon>
        <taxon>Hexapoda</taxon>
        <taxon>Insecta</taxon>
        <taxon>Pterygota</taxon>
        <taxon>Neoptera</taxon>
        <taxon>Endopterygota</taxon>
        <taxon>Diptera</taxon>
        <taxon>Brachycera</taxon>
        <taxon>Muscomorpha</taxon>
        <taxon>Hippoboscoidea</taxon>
        <taxon>Glossinidae</taxon>
        <taxon>Glossina</taxon>
    </lineage>
</organism>
<sequence>MKLQIKTLNRKSLVVDIEPSQTVYDLKKELCLYPDVGVQPEFQKLVYAGKILSNQDHLSAYNIDTNKFLVVMILKQPLQKSPPPIEEKKEESSTSVAAEKSSIESKPPDSVLTLPIASSKMEDECKTTPVSDANKSKDNRDQLVEQIVSMGYDEPDVRRALEASFNNPERAIEYLIEGIPAAPLAEGEIMVHDSDSEISPLDAFATDPIFQSLRSTIQQHPELIDAAIQQIGDANASLLEMIDANQEEFLDMLINSPKDDDDEDDASVDAEDE</sequence>
<feature type="region of interest" description="Disordered" evidence="1">
    <location>
        <begin position="80"/>
        <end position="140"/>
    </location>
</feature>
<feature type="domain" description="Ubiquitin-like" evidence="3">
    <location>
        <begin position="1"/>
        <end position="73"/>
    </location>
</feature>
<dbReference type="PANTHER" id="PTHR10621">
    <property type="entry name" value="UV EXCISION REPAIR PROTEIN RAD23"/>
    <property type="match status" value="1"/>
</dbReference>
<dbReference type="Gene3D" id="1.10.10.540">
    <property type="entry name" value="XPC-binding domain"/>
    <property type="match status" value="1"/>
</dbReference>
<dbReference type="PANTHER" id="PTHR10621:SF0">
    <property type="entry name" value="UV EXCISION REPAIR PROTEIN RAD23"/>
    <property type="match status" value="1"/>
</dbReference>
<evidence type="ECO:0008006" key="6">
    <source>
        <dbReference type="Google" id="ProtNLM"/>
    </source>
</evidence>
<dbReference type="SMART" id="SM00165">
    <property type="entry name" value="UBA"/>
    <property type="match status" value="1"/>
</dbReference>
<feature type="domain" description="UBA" evidence="2">
    <location>
        <begin position="136"/>
        <end position="178"/>
    </location>
</feature>
<dbReference type="Pfam" id="PF00240">
    <property type="entry name" value="ubiquitin"/>
    <property type="match status" value="1"/>
</dbReference>
<name>A0A1A9V0I9_GLOAU</name>
<evidence type="ECO:0000259" key="2">
    <source>
        <dbReference type="PROSITE" id="PS50030"/>
    </source>
</evidence>
<dbReference type="GO" id="GO:0005829">
    <property type="term" value="C:cytosol"/>
    <property type="evidence" value="ECO:0007669"/>
    <property type="project" value="TreeGrafter"/>
</dbReference>
<evidence type="ECO:0000259" key="3">
    <source>
        <dbReference type="PROSITE" id="PS50053"/>
    </source>
</evidence>
<dbReference type="SUPFAM" id="SSF54236">
    <property type="entry name" value="Ubiquitin-like"/>
    <property type="match status" value="1"/>
</dbReference>
<dbReference type="Gene3D" id="3.10.20.90">
    <property type="entry name" value="Phosphatidylinositol 3-kinase Catalytic Subunit, Chain A, domain 1"/>
    <property type="match status" value="1"/>
</dbReference>
<dbReference type="STRING" id="7395.A0A1A9V0I9"/>
<dbReference type="SUPFAM" id="SSF101238">
    <property type="entry name" value="XPC-binding domain"/>
    <property type="match status" value="1"/>
</dbReference>
<dbReference type="InterPro" id="IPR000626">
    <property type="entry name" value="Ubiquitin-like_dom"/>
</dbReference>
<dbReference type="GO" id="GO:0043161">
    <property type="term" value="P:proteasome-mediated ubiquitin-dependent protein catabolic process"/>
    <property type="evidence" value="ECO:0007669"/>
    <property type="project" value="InterPro"/>
</dbReference>
<dbReference type="Pfam" id="PF09280">
    <property type="entry name" value="XPC-binding"/>
    <property type="match status" value="1"/>
</dbReference>
<dbReference type="CDD" id="cd01805">
    <property type="entry name" value="Ubl_Rad23"/>
    <property type="match status" value="1"/>
</dbReference>
<reference evidence="4" key="1">
    <citation type="submission" date="2020-05" db="UniProtKB">
        <authorList>
            <consortium name="EnsemblMetazoa"/>
        </authorList>
    </citation>
    <scope>IDENTIFICATION</scope>
    <source>
        <strain evidence="4">TTRI</strain>
    </source>
</reference>